<feature type="region of interest" description="Disordered" evidence="1">
    <location>
        <begin position="86"/>
        <end position="112"/>
    </location>
</feature>
<evidence type="ECO:0000256" key="2">
    <source>
        <dbReference type="SAM" id="Phobius"/>
    </source>
</evidence>
<evidence type="ECO:0000313" key="3">
    <source>
        <dbReference type="EMBL" id="KAF4664048.1"/>
    </source>
</evidence>
<keyword evidence="2" id="KW-0472">Membrane</keyword>
<keyword evidence="2" id="KW-0812">Transmembrane</keyword>
<evidence type="ECO:0000256" key="1">
    <source>
        <dbReference type="SAM" id="MobiDB-lite"/>
    </source>
</evidence>
<name>A0A7J6LXM0_PEROL</name>
<dbReference type="EMBL" id="JABAHT010000127">
    <property type="protein sequence ID" value="KAF4664048.1"/>
    <property type="molecule type" value="Genomic_DNA"/>
</dbReference>
<protein>
    <submittedName>
        <fullName evidence="3">Uncharacterized protein</fullName>
    </submittedName>
</protein>
<organism evidence="3 4">
    <name type="scientific">Perkinsus olseni</name>
    <name type="common">Perkinsus atlanticus</name>
    <dbReference type="NCBI Taxonomy" id="32597"/>
    <lineage>
        <taxon>Eukaryota</taxon>
        <taxon>Sar</taxon>
        <taxon>Alveolata</taxon>
        <taxon>Perkinsozoa</taxon>
        <taxon>Perkinsea</taxon>
        <taxon>Perkinsida</taxon>
        <taxon>Perkinsidae</taxon>
        <taxon>Perkinsus</taxon>
    </lineage>
</organism>
<evidence type="ECO:0000313" key="4">
    <source>
        <dbReference type="Proteomes" id="UP000570595"/>
    </source>
</evidence>
<reference evidence="3 4" key="1">
    <citation type="submission" date="2020-04" db="EMBL/GenBank/DDBJ databases">
        <title>Perkinsus olseni comparative genomics.</title>
        <authorList>
            <person name="Bogema D.R."/>
        </authorList>
    </citation>
    <scope>NUCLEOTIDE SEQUENCE [LARGE SCALE GENOMIC DNA]</scope>
    <source>
        <strain evidence="3">ATCC PRA-179</strain>
    </source>
</reference>
<dbReference type="OrthoDB" id="10360162at2759"/>
<feature type="transmembrane region" description="Helical" evidence="2">
    <location>
        <begin position="206"/>
        <end position="226"/>
    </location>
</feature>
<dbReference type="Proteomes" id="UP000570595">
    <property type="component" value="Unassembled WGS sequence"/>
</dbReference>
<comment type="caution">
    <text evidence="3">The sequence shown here is derived from an EMBL/GenBank/DDBJ whole genome shotgun (WGS) entry which is preliminary data.</text>
</comment>
<proteinExistence type="predicted"/>
<gene>
    <name evidence="3" type="ORF">FOZ61_001168</name>
</gene>
<feature type="compositionally biased region" description="Polar residues" evidence="1">
    <location>
        <begin position="86"/>
        <end position="109"/>
    </location>
</feature>
<accession>A0A7J6LXM0</accession>
<sequence>MAGYPIFSPTPDDHRYSVHVVLHYLREKGDMDWFCYGRGKWNGQMCVCDKGWISGVDKYGGYVRFCQIWNGTGTPSPPWRCGISSDFQPPQSSTTEMLTSTSPATTGPRVSQTTVTSTSTATVLDCGLHGQWSASLNDCQCESGWVHSITTEGTTNFCAIRLLPDQEILTTTFAPDQRIGDGTDSPAARNSSMVVADQGGSSGSSAISVAVPLGVVIIILQTIIFLQFRALRKREPLPCWSWLRGIRG</sequence>
<keyword evidence="2" id="KW-1133">Transmembrane helix</keyword>
<dbReference type="AlphaFoldDB" id="A0A7J6LXM0"/>